<name>A0A844GIY5_9FIRM</name>
<dbReference type="InterPro" id="IPR050950">
    <property type="entry name" value="HTH-type_LysR_regulators"/>
</dbReference>
<reference evidence="6 7" key="1">
    <citation type="submission" date="2019-11" db="EMBL/GenBank/DDBJ databases">
        <title>Draft genome sequence of Blautia luti DSM 14534T, isolated from human stool.</title>
        <authorList>
            <person name="Ortiz R."/>
            <person name="Melis-Arcos F."/>
            <person name="Covarrubias P."/>
            <person name="Cardenas J.P."/>
            <person name="Perez-Donoso J."/>
            <person name="Almonacid D."/>
        </authorList>
    </citation>
    <scope>NUCLEOTIDE SEQUENCE [LARGE SCALE GENOMIC DNA]</scope>
    <source>
        <strain evidence="6 7">DSM 14534</strain>
    </source>
</reference>
<dbReference type="Gene3D" id="1.10.10.10">
    <property type="entry name" value="Winged helix-like DNA-binding domain superfamily/Winged helix DNA-binding domain"/>
    <property type="match status" value="1"/>
</dbReference>
<comment type="caution">
    <text evidence="6">The sequence shown here is derived from an EMBL/GenBank/DDBJ whole genome shotgun (WGS) entry which is preliminary data.</text>
</comment>
<dbReference type="RefSeq" id="WP_154780205.1">
    <property type="nucleotide sequence ID" value="NZ_WMBC01000005.1"/>
</dbReference>
<dbReference type="EMBL" id="WMBC01000005">
    <property type="protein sequence ID" value="MTD61122.1"/>
    <property type="molecule type" value="Genomic_DNA"/>
</dbReference>
<organism evidence="6 7">
    <name type="scientific">Blautia luti DSM 14534 = JCM 17040</name>
    <dbReference type="NCBI Taxonomy" id="649762"/>
    <lineage>
        <taxon>Bacteria</taxon>
        <taxon>Bacillati</taxon>
        <taxon>Bacillota</taxon>
        <taxon>Clostridia</taxon>
        <taxon>Lachnospirales</taxon>
        <taxon>Lachnospiraceae</taxon>
        <taxon>Blautia</taxon>
    </lineage>
</organism>
<evidence type="ECO:0000256" key="1">
    <source>
        <dbReference type="ARBA" id="ARBA00009437"/>
    </source>
</evidence>
<dbReference type="Pfam" id="PF03466">
    <property type="entry name" value="LysR_substrate"/>
    <property type="match status" value="1"/>
</dbReference>
<dbReference type="GO" id="GO:0003677">
    <property type="term" value="F:DNA binding"/>
    <property type="evidence" value="ECO:0007669"/>
    <property type="project" value="UniProtKB-KW"/>
</dbReference>
<evidence type="ECO:0000256" key="4">
    <source>
        <dbReference type="ARBA" id="ARBA00023163"/>
    </source>
</evidence>
<dbReference type="PANTHER" id="PTHR30419:SF28">
    <property type="entry name" value="HTH-TYPE TRANSCRIPTIONAL REGULATOR BSDA"/>
    <property type="match status" value="1"/>
</dbReference>
<proteinExistence type="inferred from homology"/>
<evidence type="ECO:0000256" key="2">
    <source>
        <dbReference type="ARBA" id="ARBA00023015"/>
    </source>
</evidence>
<dbReference type="PROSITE" id="PS50931">
    <property type="entry name" value="HTH_LYSR"/>
    <property type="match status" value="1"/>
</dbReference>
<dbReference type="AlphaFoldDB" id="A0A844GIY5"/>
<dbReference type="Pfam" id="PF00126">
    <property type="entry name" value="HTH_1"/>
    <property type="match status" value="1"/>
</dbReference>
<dbReference type="GO" id="GO:0003700">
    <property type="term" value="F:DNA-binding transcription factor activity"/>
    <property type="evidence" value="ECO:0007669"/>
    <property type="project" value="InterPro"/>
</dbReference>
<protein>
    <submittedName>
        <fullName evidence="6">LysR family transcriptional regulator</fullName>
    </submittedName>
</protein>
<dbReference type="InterPro" id="IPR036390">
    <property type="entry name" value="WH_DNA-bd_sf"/>
</dbReference>
<keyword evidence="3" id="KW-0238">DNA-binding</keyword>
<comment type="similarity">
    <text evidence="1">Belongs to the LysR transcriptional regulatory family.</text>
</comment>
<evidence type="ECO:0000259" key="5">
    <source>
        <dbReference type="PROSITE" id="PS50931"/>
    </source>
</evidence>
<dbReference type="InterPro" id="IPR005119">
    <property type="entry name" value="LysR_subst-bd"/>
</dbReference>
<accession>A0A844GIY5</accession>
<gene>
    <name evidence="6" type="ORF">GKZ57_07560</name>
</gene>
<dbReference type="CDD" id="cd05466">
    <property type="entry name" value="PBP2_LTTR_substrate"/>
    <property type="match status" value="1"/>
</dbReference>
<dbReference type="GO" id="GO:0005829">
    <property type="term" value="C:cytosol"/>
    <property type="evidence" value="ECO:0007669"/>
    <property type="project" value="TreeGrafter"/>
</dbReference>
<evidence type="ECO:0000256" key="3">
    <source>
        <dbReference type="ARBA" id="ARBA00023125"/>
    </source>
</evidence>
<keyword evidence="4" id="KW-0804">Transcription</keyword>
<evidence type="ECO:0000313" key="7">
    <source>
        <dbReference type="Proteomes" id="UP000437824"/>
    </source>
</evidence>
<sequence>MDKNIQYILEVARCGGITRAAEKLYITPSALSKFVQAREEEMNIRLFRRLGKKFVLTDAGQYYVRKCEEIERIQNEMDQQMKHLANLNNNIICLGVQPSFSDVTLRTVIPEFQKHYPKMKVILQEYSKDQLISMIKNQKIDVALVTTDKKETDLEYRKVKLCQIVMAVRKDHSLLEKTEKKMEFSYPWINLKQCAVEENVMLLPGSLFRKMADEVYAKAEAEPNIVYQISGTRTGLACVAYNHGVMITLDHMIFNNVFAEQILPLSIGEKPMYTDLDLVYMKDTVLTKEIETLKNIMTEAIQ</sequence>
<dbReference type="Proteomes" id="UP000437824">
    <property type="component" value="Unassembled WGS sequence"/>
</dbReference>
<dbReference type="InterPro" id="IPR036388">
    <property type="entry name" value="WH-like_DNA-bd_sf"/>
</dbReference>
<dbReference type="PANTHER" id="PTHR30419">
    <property type="entry name" value="HTH-TYPE TRANSCRIPTIONAL REGULATOR YBHD"/>
    <property type="match status" value="1"/>
</dbReference>
<dbReference type="SUPFAM" id="SSF46785">
    <property type="entry name" value="Winged helix' DNA-binding domain"/>
    <property type="match status" value="1"/>
</dbReference>
<dbReference type="InterPro" id="IPR000847">
    <property type="entry name" value="LysR_HTH_N"/>
</dbReference>
<dbReference type="SUPFAM" id="SSF53850">
    <property type="entry name" value="Periplasmic binding protein-like II"/>
    <property type="match status" value="1"/>
</dbReference>
<dbReference type="Gene3D" id="3.40.190.290">
    <property type="match status" value="1"/>
</dbReference>
<evidence type="ECO:0000313" key="6">
    <source>
        <dbReference type="EMBL" id="MTD61122.1"/>
    </source>
</evidence>
<feature type="domain" description="HTH lysR-type" evidence="5">
    <location>
        <begin position="1"/>
        <end position="57"/>
    </location>
</feature>
<keyword evidence="2" id="KW-0805">Transcription regulation</keyword>